<comment type="catalytic activity">
    <reaction evidence="7">
        <text>L-cysteinyl-[protein] + hexadecanoyl-CoA = S-hexadecanoyl-L-cysteinyl-[protein] + CoA</text>
        <dbReference type="Rhea" id="RHEA:36683"/>
        <dbReference type="Rhea" id="RHEA-COMP:10131"/>
        <dbReference type="Rhea" id="RHEA-COMP:11032"/>
        <dbReference type="ChEBI" id="CHEBI:29950"/>
        <dbReference type="ChEBI" id="CHEBI:57287"/>
        <dbReference type="ChEBI" id="CHEBI:57379"/>
        <dbReference type="ChEBI" id="CHEBI:74151"/>
        <dbReference type="EC" id="2.3.1.225"/>
    </reaction>
</comment>
<evidence type="ECO:0000256" key="1">
    <source>
        <dbReference type="ARBA" id="ARBA00004141"/>
    </source>
</evidence>
<reference evidence="10" key="1">
    <citation type="submission" date="2025-08" db="UniProtKB">
        <authorList>
            <consortium name="RefSeq"/>
        </authorList>
    </citation>
    <scope>IDENTIFICATION</scope>
    <source>
        <tissue evidence="10">Whole larvae</tissue>
    </source>
</reference>
<evidence type="ECO:0000256" key="4">
    <source>
        <dbReference type="ARBA" id="ARBA00022989"/>
    </source>
</evidence>
<gene>
    <name evidence="10" type="primary">LOC113522586</name>
</gene>
<feature type="transmembrane region" description="Helical" evidence="7">
    <location>
        <begin position="129"/>
        <end position="147"/>
    </location>
</feature>
<dbReference type="InterPro" id="IPR001594">
    <property type="entry name" value="Palmitoyltrfase_DHHC"/>
</dbReference>
<evidence type="ECO:0000259" key="8">
    <source>
        <dbReference type="Pfam" id="PF01529"/>
    </source>
</evidence>
<organism evidence="9 10">
    <name type="scientific">Galleria mellonella</name>
    <name type="common">Greater wax moth</name>
    <dbReference type="NCBI Taxonomy" id="7137"/>
    <lineage>
        <taxon>Eukaryota</taxon>
        <taxon>Metazoa</taxon>
        <taxon>Ecdysozoa</taxon>
        <taxon>Arthropoda</taxon>
        <taxon>Hexapoda</taxon>
        <taxon>Insecta</taxon>
        <taxon>Pterygota</taxon>
        <taxon>Neoptera</taxon>
        <taxon>Endopterygota</taxon>
        <taxon>Lepidoptera</taxon>
        <taxon>Glossata</taxon>
        <taxon>Ditrysia</taxon>
        <taxon>Pyraloidea</taxon>
        <taxon>Pyralidae</taxon>
        <taxon>Galleriinae</taxon>
        <taxon>Galleria</taxon>
    </lineage>
</organism>
<dbReference type="KEGG" id="gmw:113522586"/>
<protein>
    <recommendedName>
        <fullName evidence="7">Palmitoyltransferase</fullName>
        <ecNumber evidence="7">2.3.1.225</ecNumber>
    </recommendedName>
</protein>
<dbReference type="GeneID" id="113522586"/>
<feature type="transmembrane region" description="Helical" evidence="7">
    <location>
        <begin position="156"/>
        <end position="175"/>
    </location>
</feature>
<keyword evidence="4 7" id="KW-1133">Transmembrane helix</keyword>
<feature type="domain" description="Palmitoyltransferase DHHC" evidence="8">
    <location>
        <begin position="56"/>
        <end position="191"/>
    </location>
</feature>
<feature type="transmembrane region" description="Helical" evidence="7">
    <location>
        <begin position="20"/>
        <end position="42"/>
    </location>
</feature>
<keyword evidence="3 7" id="KW-0812">Transmembrane</keyword>
<dbReference type="GO" id="GO:0016020">
    <property type="term" value="C:membrane"/>
    <property type="evidence" value="ECO:0007669"/>
    <property type="project" value="UniProtKB-SubCell"/>
</dbReference>
<evidence type="ECO:0000256" key="7">
    <source>
        <dbReference type="RuleBase" id="RU079119"/>
    </source>
</evidence>
<evidence type="ECO:0000256" key="2">
    <source>
        <dbReference type="ARBA" id="ARBA00022679"/>
    </source>
</evidence>
<dbReference type="GO" id="GO:0019706">
    <property type="term" value="F:protein-cysteine S-palmitoyltransferase activity"/>
    <property type="evidence" value="ECO:0007669"/>
    <property type="project" value="UniProtKB-EC"/>
</dbReference>
<keyword evidence="9" id="KW-1185">Reference proteome</keyword>
<keyword evidence="2 7" id="KW-0808">Transferase</keyword>
<keyword evidence="6 7" id="KW-0012">Acyltransferase</keyword>
<evidence type="ECO:0000256" key="6">
    <source>
        <dbReference type="ARBA" id="ARBA00023315"/>
    </source>
</evidence>
<feature type="transmembrane region" description="Helical" evidence="7">
    <location>
        <begin position="99"/>
        <end position="117"/>
    </location>
</feature>
<accession>A0A6J3CAH6</accession>
<comment type="similarity">
    <text evidence="7">Belongs to the DHHC palmitoyltransferase family.</text>
</comment>
<dbReference type="PROSITE" id="PS50216">
    <property type="entry name" value="DHHC"/>
    <property type="match status" value="1"/>
</dbReference>
<dbReference type="InParanoid" id="A0A6J3CAH6"/>
<dbReference type="Pfam" id="PF01529">
    <property type="entry name" value="DHHC"/>
    <property type="match status" value="1"/>
</dbReference>
<dbReference type="PANTHER" id="PTHR12246">
    <property type="entry name" value="PALMITOYLTRANSFERASE ZDHHC16"/>
    <property type="match status" value="1"/>
</dbReference>
<dbReference type="EC" id="2.3.1.225" evidence="7"/>
<evidence type="ECO:0000313" key="10">
    <source>
        <dbReference type="RefSeq" id="XP_031769401.2"/>
    </source>
</evidence>
<evidence type="ECO:0000256" key="3">
    <source>
        <dbReference type="ARBA" id="ARBA00022692"/>
    </source>
</evidence>
<name>A0A6J3CAH6_GALME</name>
<dbReference type="InterPro" id="IPR039859">
    <property type="entry name" value="PFA4/ZDH16/20/ERF2-like"/>
</dbReference>
<evidence type="ECO:0000256" key="5">
    <source>
        <dbReference type="ARBA" id="ARBA00023136"/>
    </source>
</evidence>
<proteinExistence type="inferred from homology"/>
<dbReference type="Proteomes" id="UP001652740">
    <property type="component" value="Unplaced"/>
</dbReference>
<evidence type="ECO:0000313" key="9">
    <source>
        <dbReference type="Proteomes" id="UP001652740"/>
    </source>
</evidence>
<keyword evidence="5 7" id="KW-0472">Membrane</keyword>
<dbReference type="RefSeq" id="XP_031769401.2">
    <property type="nucleotide sequence ID" value="XM_031913541.2"/>
</dbReference>
<comment type="subcellular location">
    <subcellularLocation>
        <location evidence="1">Membrane</location>
        <topology evidence="1">Multi-pass membrane protein</topology>
    </subcellularLocation>
</comment>
<comment type="domain">
    <text evidence="7">The DHHC domain is required for palmitoyltransferase activity.</text>
</comment>
<sequence>MTIVRSNLVRMFDIGIVKHALHIILSTFCFINVIGNMIMTIVTDNSSKGDLKNGIFCEVCKRDRSPSTWHCRSCNICILKRDHHCFFFSSCIGLHNRRYYLLFLIYIVISLVYSSYYNYFYISSKFENYAFIISFFRIINPLLRFLIPEPMSNRDLYVFFLFLNVCLLGWMLALFCFHINNAIKGITTHESKDIRSKNYEWKENIINVFGKR</sequence>